<proteinExistence type="predicted"/>
<keyword evidence="7" id="KW-0408">Iron</keyword>
<dbReference type="SFLD" id="SFLDG01082">
    <property type="entry name" value="B12-binding_domain_containing"/>
    <property type="match status" value="1"/>
</dbReference>
<keyword evidence="8" id="KW-0411">Iron-sulfur</keyword>
<dbReference type="Gene3D" id="3.40.50.12160">
    <property type="entry name" value="Methylthiotransferase, N-terminal domain"/>
    <property type="match status" value="1"/>
</dbReference>
<dbReference type="SFLD" id="SFLDG01061">
    <property type="entry name" value="methylthiotransferase"/>
    <property type="match status" value="1"/>
</dbReference>
<evidence type="ECO:0000256" key="10">
    <source>
        <dbReference type="ARBA" id="ARBA00068570"/>
    </source>
</evidence>
<comment type="cofactor">
    <cofactor evidence="1">
        <name>[4Fe-4S] cluster</name>
        <dbReference type="ChEBI" id="CHEBI:49883"/>
    </cofactor>
</comment>
<dbReference type="SFLD" id="SFLDS00029">
    <property type="entry name" value="Radical_SAM"/>
    <property type="match status" value="1"/>
</dbReference>
<keyword evidence="5" id="KW-0949">S-adenosyl-L-methionine</keyword>
<dbReference type="EC" id="2.8.4.3" evidence="9"/>
<dbReference type="PROSITE" id="PS01278">
    <property type="entry name" value="MTTASE_RADICAL"/>
    <property type="match status" value="1"/>
</dbReference>
<dbReference type="GO" id="GO:0035597">
    <property type="term" value="F:tRNA-2-methylthio-N(6)-dimethylallyladenosine(37) synthase activity"/>
    <property type="evidence" value="ECO:0007669"/>
    <property type="project" value="UniProtKB-EC"/>
</dbReference>
<feature type="domain" description="Radical SAM core" evidence="14">
    <location>
        <begin position="127"/>
        <end position="364"/>
    </location>
</feature>
<dbReference type="EMBL" id="MFGJ01000007">
    <property type="protein sequence ID" value="OGF31830.1"/>
    <property type="molecule type" value="Genomic_DNA"/>
</dbReference>
<evidence type="ECO:0000256" key="7">
    <source>
        <dbReference type="ARBA" id="ARBA00023004"/>
    </source>
</evidence>
<keyword evidence="4 15" id="KW-0808">Transferase</keyword>
<dbReference type="CDD" id="cd01335">
    <property type="entry name" value="Radical_SAM"/>
    <property type="match status" value="1"/>
</dbReference>
<dbReference type="PROSITE" id="PS51449">
    <property type="entry name" value="MTTASE_N"/>
    <property type="match status" value="1"/>
</dbReference>
<evidence type="ECO:0000256" key="6">
    <source>
        <dbReference type="ARBA" id="ARBA00022723"/>
    </source>
</evidence>
<protein>
    <recommendedName>
        <fullName evidence="10">tRNA-2-methylthio-N(6)-dimethylallyladenosine synthase</fullName>
        <ecNumber evidence="9">2.8.4.3</ecNumber>
    </recommendedName>
    <alternativeName>
        <fullName evidence="12">(Dimethylallyl)adenosine tRNA methylthiotransferase MiaB</fullName>
    </alternativeName>
    <alternativeName>
        <fullName evidence="11">tRNA-i(6)A37 methylthiotransferase</fullName>
    </alternativeName>
</protein>
<evidence type="ECO:0000256" key="2">
    <source>
        <dbReference type="ARBA" id="ARBA00003234"/>
    </source>
</evidence>
<dbReference type="InterPro" id="IPR006638">
    <property type="entry name" value="Elp3/MiaA/NifB-like_rSAM"/>
</dbReference>
<dbReference type="InterPro" id="IPR058240">
    <property type="entry name" value="rSAM_sf"/>
</dbReference>
<gene>
    <name evidence="15" type="ORF">A2478_05095</name>
</gene>
<dbReference type="AlphaFoldDB" id="A0A1F5SYQ3"/>
<dbReference type="Gene3D" id="3.80.30.20">
    <property type="entry name" value="tm_1862 like domain"/>
    <property type="match status" value="1"/>
</dbReference>
<dbReference type="SMART" id="SM00729">
    <property type="entry name" value="Elp3"/>
    <property type="match status" value="1"/>
</dbReference>
<comment type="function">
    <text evidence="2">Catalyzes the methylthiolation of N6-(dimethylallyl)adenosine (i(6)A), leading to the formation of 2-methylthio-N6-(dimethylallyl)adenosine (ms(2)i(6)A) at position 37 in tRNAs that read codons beginning with uridine.</text>
</comment>
<evidence type="ECO:0000259" key="13">
    <source>
        <dbReference type="PROSITE" id="PS51449"/>
    </source>
</evidence>
<dbReference type="Proteomes" id="UP000179001">
    <property type="component" value="Unassembled WGS sequence"/>
</dbReference>
<dbReference type="Pfam" id="PF04055">
    <property type="entry name" value="Radical_SAM"/>
    <property type="match status" value="1"/>
</dbReference>
<evidence type="ECO:0000259" key="14">
    <source>
        <dbReference type="PROSITE" id="PS51918"/>
    </source>
</evidence>
<dbReference type="FunFam" id="3.80.30.20:FF:000001">
    <property type="entry name" value="tRNA-2-methylthio-N(6)-dimethylallyladenosine synthase 2"/>
    <property type="match status" value="1"/>
</dbReference>
<dbReference type="GO" id="GO:0005829">
    <property type="term" value="C:cytosol"/>
    <property type="evidence" value="ECO:0007669"/>
    <property type="project" value="TreeGrafter"/>
</dbReference>
<dbReference type="InterPro" id="IPR020612">
    <property type="entry name" value="Methylthiotransferase_CS"/>
</dbReference>
<dbReference type="PROSITE" id="PS51918">
    <property type="entry name" value="RADICAL_SAM"/>
    <property type="match status" value="1"/>
</dbReference>
<evidence type="ECO:0000256" key="12">
    <source>
        <dbReference type="ARBA" id="ARBA00081141"/>
    </source>
</evidence>
<comment type="caution">
    <text evidence="15">The sequence shown here is derived from an EMBL/GenBank/DDBJ whole genome shotgun (WGS) entry which is preliminary data.</text>
</comment>
<evidence type="ECO:0000313" key="16">
    <source>
        <dbReference type="Proteomes" id="UP000179001"/>
    </source>
</evidence>
<dbReference type="GO" id="GO:0051539">
    <property type="term" value="F:4 iron, 4 sulfur cluster binding"/>
    <property type="evidence" value="ECO:0007669"/>
    <property type="project" value="UniProtKB-KW"/>
</dbReference>
<dbReference type="PANTHER" id="PTHR43020:SF2">
    <property type="entry name" value="MITOCHONDRIAL TRNA METHYLTHIOTRANSFERASE CDK5RAP1"/>
    <property type="match status" value="1"/>
</dbReference>
<dbReference type="InterPro" id="IPR005839">
    <property type="entry name" value="Methylthiotransferase"/>
</dbReference>
<dbReference type="InterPro" id="IPR023404">
    <property type="entry name" value="rSAM_horseshoe"/>
</dbReference>
<organism evidence="15 16">
    <name type="scientific">Candidatus Falkowbacteria bacterium RIFOXYC2_FULL_36_12</name>
    <dbReference type="NCBI Taxonomy" id="1798002"/>
    <lineage>
        <taxon>Bacteria</taxon>
        <taxon>Candidatus Falkowiibacteriota</taxon>
    </lineage>
</organism>
<dbReference type="NCBIfam" id="TIGR01574">
    <property type="entry name" value="miaB-methiolase"/>
    <property type="match status" value="1"/>
</dbReference>
<dbReference type="STRING" id="1798002.A2478_05095"/>
<evidence type="ECO:0000313" key="15">
    <source>
        <dbReference type="EMBL" id="OGF31830.1"/>
    </source>
</evidence>
<evidence type="ECO:0000256" key="3">
    <source>
        <dbReference type="ARBA" id="ARBA00022485"/>
    </source>
</evidence>
<evidence type="ECO:0000256" key="1">
    <source>
        <dbReference type="ARBA" id="ARBA00001966"/>
    </source>
</evidence>
<dbReference type="SUPFAM" id="SSF102114">
    <property type="entry name" value="Radical SAM enzymes"/>
    <property type="match status" value="1"/>
</dbReference>
<evidence type="ECO:0000256" key="9">
    <source>
        <dbReference type="ARBA" id="ARBA00033765"/>
    </source>
</evidence>
<evidence type="ECO:0000256" key="4">
    <source>
        <dbReference type="ARBA" id="ARBA00022679"/>
    </source>
</evidence>
<dbReference type="NCBIfam" id="TIGR00089">
    <property type="entry name" value="MiaB/RimO family radical SAM methylthiotransferase"/>
    <property type="match status" value="1"/>
</dbReference>
<dbReference type="Pfam" id="PF00919">
    <property type="entry name" value="UPF0004"/>
    <property type="match status" value="1"/>
</dbReference>
<dbReference type="InterPro" id="IPR013848">
    <property type="entry name" value="Methylthiotransferase_N"/>
</dbReference>
<keyword evidence="3" id="KW-0004">4Fe-4S</keyword>
<reference evidence="15 16" key="1">
    <citation type="journal article" date="2016" name="Nat. Commun.">
        <title>Thousands of microbial genomes shed light on interconnected biogeochemical processes in an aquifer system.</title>
        <authorList>
            <person name="Anantharaman K."/>
            <person name="Brown C.T."/>
            <person name="Hug L.A."/>
            <person name="Sharon I."/>
            <person name="Castelle C.J."/>
            <person name="Probst A.J."/>
            <person name="Thomas B.C."/>
            <person name="Singh A."/>
            <person name="Wilkins M.J."/>
            <person name="Karaoz U."/>
            <person name="Brodie E.L."/>
            <person name="Williams K.H."/>
            <person name="Hubbard S.S."/>
            <person name="Banfield J.F."/>
        </authorList>
    </citation>
    <scope>NUCLEOTIDE SEQUENCE [LARGE SCALE GENOMIC DNA]</scope>
</reference>
<evidence type="ECO:0000256" key="8">
    <source>
        <dbReference type="ARBA" id="ARBA00023014"/>
    </source>
</evidence>
<sequence>MDKTYKLITFGCQMNKSDSERVSAVLHHLGYESVEAVDQASLLIVNACSVRQSAIDRIWGDLKKFRLIREKKKITFILTGCLLAKDKEKFSTRFDFVFDIKNLCELENYLHSRDMVGDNYLDVLPKYSSKFQAYVPIMTGCNNFCSYCAVPYVRGREDSRSVSAVMEEISNLAKNGCKEIILLGQNVNSYDPKDAENFSKNNPFEHNFARLLWQINQLSGLDRISFVSAHPKDMTQEVVQALALPKMLNFIHLALQSGSDTILQKMNRKYTSEDYEKIIAMIRMSRPSIAVGTDIIVGFPGETEDDFQKTYDFYQKINFDICYTAQYSPRLGTKASELVDDVPKATKKHRWQMIQTRMEELTLAINQKYLNQVVEVLVDKYQAGYCEGNSREMKRTRFTSSEDLSGQIIKVNITSPKMWILDGEKL</sequence>
<dbReference type="InterPro" id="IPR038135">
    <property type="entry name" value="Methylthiotransferase_N_sf"/>
</dbReference>
<evidence type="ECO:0000256" key="11">
    <source>
        <dbReference type="ARBA" id="ARBA00080698"/>
    </source>
</evidence>
<keyword evidence="6" id="KW-0479">Metal-binding</keyword>
<evidence type="ECO:0000256" key="5">
    <source>
        <dbReference type="ARBA" id="ARBA00022691"/>
    </source>
</evidence>
<feature type="domain" description="MTTase N-terminal" evidence="13">
    <location>
        <begin position="3"/>
        <end position="115"/>
    </location>
</feature>
<dbReference type="InterPro" id="IPR007197">
    <property type="entry name" value="rSAM"/>
</dbReference>
<dbReference type="FunFam" id="3.40.50.12160:FF:000003">
    <property type="entry name" value="CDK5 regulatory subunit-associated protein 1"/>
    <property type="match status" value="1"/>
</dbReference>
<accession>A0A1F5SYQ3</accession>
<dbReference type="GO" id="GO:0046872">
    <property type="term" value="F:metal ion binding"/>
    <property type="evidence" value="ECO:0007669"/>
    <property type="project" value="UniProtKB-KW"/>
</dbReference>
<name>A0A1F5SYQ3_9BACT</name>
<dbReference type="PANTHER" id="PTHR43020">
    <property type="entry name" value="CDK5 REGULATORY SUBUNIT-ASSOCIATED PROTEIN 1"/>
    <property type="match status" value="1"/>
</dbReference>